<organism evidence="1 2">
    <name type="scientific">Helicobacter zhangjianzhongii</name>
    <dbReference type="NCBI Taxonomy" id="2974574"/>
    <lineage>
        <taxon>Bacteria</taxon>
        <taxon>Pseudomonadati</taxon>
        <taxon>Campylobacterota</taxon>
        <taxon>Epsilonproteobacteria</taxon>
        <taxon>Campylobacterales</taxon>
        <taxon>Helicobacteraceae</taxon>
        <taxon>Helicobacter</taxon>
    </lineage>
</organism>
<reference evidence="1 2" key="1">
    <citation type="journal article" date="2023" name="Microorganisms">
        <title>Isolation and Genomic Characteristics of Cat-Borne Campylobacter felis sp. nov. and Sheep-Borne Campylobacter ovis sp. nov.</title>
        <authorList>
            <person name="Wang H."/>
            <person name="Li Y."/>
            <person name="Gu Y."/>
            <person name="Zhou G."/>
            <person name="Chen X."/>
            <person name="Zhang X."/>
            <person name="Shao Z."/>
            <person name="Zhang J."/>
            <person name="Zhang M."/>
        </authorList>
    </citation>
    <scope>NUCLEOTIDE SEQUENCE [LARGE SCALE GENOMIC DNA]</scope>
    <source>
        <strain evidence="1 2">XJK30-2</strain>
    </source>
</reference>
<dbReference type="Proteomes" id="UP001173802">
    <property type="component" value="Unassembled WGS sequence"/>
</dbReference>
<protein>
    <submittedName>
        <fullName evidence="1">Glycosyltransferase</fullName>
    </submittedName>
</protein>
<gene>
    <name evidence="1" type="ORF">NYG90_02325</name>
</gene>
<sequence>MHNLVSIIIPNFNNERYIAAALDSVLAQSYAHWEALIVDDGSKDSSQSIIAAYAHKDSRIKPTFFPRNQGVSAARNYALSQAKGRFIAFLDADDVWEAHKLEVQVSTMLEQDAALSYGGYRVIDESGAMLGGFLPNSTITYNDMLKTCQIGNSTAMYDRDKVGTPQAGIIRHDYELWLSILRDHCAYISPPPPPLDDICYLARIRIHSQSDTANKLKSAHRQWQVYREILQLPLHKAAYYFAHYAVNGVIKHRFYRKPSKARVC</sequence>
<keyword evidence="2" id="KW-1185">Reference proteome</keyword>
<comment type="caution">
    <text evidence="1">The sequence shown here is derived from an EMBL/GenBank/DDBJ whole genome shotgun (WGS) entry which is preliminary data.</text>
</comment>
<accession>A0ACC6FQN5</accession>
<evidence type="ECO:0000313" key="2">
    <source>
        <dbReference type="Proteomes" id="UP001173802"/>
    </source>
</evidence>
<dbReference type="EMBL" id="JANURN010000002">
    <property type="protein sequence ID" value="MDL0081525.1"/>
    <property type="molecule type" value="Genomic_DNA"/>
</dbReference>
<proteinExistence type="predicted"/>
<evidence type="ECO:0000313" key="1">
    <source>
        <dbReference type="EMBL" id="MDL0081525.1"/>
    </source>
</evidence>
<name>A0ACC6FQN5_9HELI</name>